<accession>A0ABV7Z7L6</accession>
<reference evidence="2" key="1">
    <citation type="journal article" date="2019" name="Int. J. Syst. Evol. Microbiol.">
        <title>The Global Catalogue of Microorganisms (GCM) 10K type strain sequencing project: providing services to taxonomists for standard genome sequencing and annotation.</title>
        <authorList>
            <consortium name="The Broad Institute Genomics Platform"/>
            <consortium name="The Broad Institute Genome Sequencing Center for Infectious Disease"/>
            <person name="Wu L."/>
            <person name="Ma J."/>
        </authorList>
    </citation>
    <scope>NUCLEOTIDE SEQUENCE [LARGE SCALE GENOMIC DNA]</scope>
    <source>
        <strain evidence="2">CCTCC AB 2017081</strain>
    </source>
</reference>
<proteinExistence type="predicted"/>
<keyword evidence="2" id="KW-1185">Reference proteome</keyword>
<evidence type="ECO:0000313" key="2">
    <source>
        <dbReference type="Proteomes" id="UP001595803"/>
    </source>
</evidence>
<sequence>MTADPFRHYRLTHPEVHAWVTAAFRVEHTPVAGGTQVTVLLGLEPVTHATAPSAAVAEDLALDDADFLLRTAIREAVEAAA</sequence>
<dbReference type="Proteomes" id="UP001595803">
    <property type="component" value="Unassembled WGS sequence"/>
</dbReference>
<name>A0ABV7Z7L6_9DEIO</name>
<gene>
    <name evidence="1" type="ORF">ACFOSB_11145</name>
</gene>
<comment type="caution">
    <text evidence="1">The sequence shown here is derived from an EMBL/GenBank/DDBJ whole genome shotgun (WGS) entry which is preliminary data.</text>
</comment>
<organism evidence="1 2">
    <name type="scientific">Deinococcus rufus</name>
    <dbReference type="NCBI Taxonomy" id="2136097"/>
    <lineage>
        <taxon>Bacteria</taxon>
        <taxon>Thermotogati</taxon>
        <taxon>Deinococcota</taxon>
        <taxon>Deinococci</taxon>
        <taxon>Deinococcales</taxon>
        <taxon>Deinococcaceae</taxon>
        <taxon>Deinococcus</taxon>
    </lineage>
</organism>
<dbReference type="RefSeq" id="WP_380101943.1">
    <property type="nucleotide sequence ID" value="NZ_JBHRZG010000011.1"/>
</dbReference>
<protein>
    <submittedName>
        <fullName evidence="1">Uncharacterized protein</fullName>
    </submittedName>
</protein>
<evidence type="ECO:0000313" key="1">
    <source>
        <dbReference type="EMBL" id="MFC3833412.1"/>
    </source>
</evidence>
<dbReference type="EMBL" id="JBHRZG010000011">
    <property type="protein sequence ID" value="MFC3833412.1"/>
    <property type="molecule type" value="Genomic_DNA"/>
</dbReference>